<evidence type="ECO:0000256" key="1">
    <source>
        <dbReference type="SAM" id="MobiDB-lite"/>
    </source>
</evidence>
<reference evidence="2 3" key="1">
    <citation type="journal article" date="2010" name="Int. J. Syst. Evol. Microbiol.">
        <title>Thiohalobacter thiocyanaticus gen. nov., sp. nov., a moderately halophilic, sulfur-oxidizing gammaproteobacterium from hypersaline lakes, that utilizes thiocyanate.</title>
        <authorList>
            <person name="Sorokin D.Y."/>
            <person name="Kovaleva O.L."/>
            <person name="Tourova T.P."/>
            <person name="Muyzer G."/>
        </authorList>
    </citation>
    <scope>NUCLEOTIDE SEQUENCE [LARGE SCALE GENOMIC DNA]</scope>
    <source>
        <strain evidence="2 3">Hrh1</strain>
    </source>
</reference>
<accession>A0A426QGW1</accession>
<protein>
    <submittedName>
        <fullName evidence="2">Uncharacterized protein</fullName>
    </submittedName>
</protein>
<proteinExistence type="predicted"/>
<organism evidence="2 3">
    <name type="scientific">Thiohalobacter thiocyanaticus</name>
    <dbReference type="NCBI Taxonomy" id="585455"/>
    <lineage>
        <taxon>Bacteria</taxon>
        <taxon>Pseudomonadati</taxon>
        <taxon>Pseudomonadota</taxon>
        <taxon>Gammaproteobacteria</taxon>
        <taxon>Thiohalobacterales</taxon>
        <taxon>Thiohalobacteraceae</taxon>
        <taxon>Thiohalobacter</taxon>
    </lineage>
</organism>
<dbReference type="Proteomes" id="UP000287798">
    <property type="component" value="Unassembled WGS sequence"/>
</dbReference>
<evidence type="ECO:0000313" key="3">
    <source>
        <dbReference type="Proteomes" id="UP000287798"/>
    </source>
</evidence>
<dbReference type="AlphaFoldDB" id="A0A426QGW1"/>
<gene>
    <name evidence="2" type="ORF">D6C00_02630</name>
</gene>
<dbReference type="EMBL" id="QZMU01000001">
    <property type="protein sequence ID" value="RRQ20973.1"/>
    <property type="molecule type" value="Genomic_DNA"/>
</dbReference>
<evidence type="ECO:0000313" key="2">
    <source>
        <dbReference type="EMBL" id="RRQ20973.1"/>
    </source>
</evidence>
<name>A0A426QGW1_9GAMM</name>
<sequence>MDYCAANGRFGKGTAGRETQRRGALEDPAFVEARPRATQAGPRGSVNRPRHRRPGTLVAAGIERAGAAIIGLPPMDDSKQSVAP</sequence>
<feature type="region of interest" description="Disordered" evidence="1">
    <location>
        <begin position="1"/>
        <end position="55"/>
    </location>
</feature>
<keyword evidence="3" id="KW-1185">Reference proteome</keyword>
<comment type="caution">
    <text evidence="2">The sequence shown here is derived from an EMBL/GenBank/DDBJ whole genome shotgun (WGS) entry which is preliminary data.</text>
</comment>